<feature type="signal peptide" evidence="1">
    <location>
        <begin position="1"/>
        <end position="19"/>
    </location>
</feature>
<dbReference type="Pfam" id="PF20737">
    <property type="entry name" value="Glyco_hydro127C"/>
    <property type="match status" value="1"/>
</dbReference>
<dbReference type="InterPro" id="IPR012878">
    <property type="entry name" value="Beta-AFase-like_GH127_cat"/>
</dbReference>
<evidence type="ECO:0000259" key="2">
    <source>
        <dbReference type="Pfam" id="PF07944"/>
    </source>
</evidence>
<evidence type="ECO:0000256" key="1">
    <source>
        <dbReference type="SAM" id="SignalP"/>
    </source>
</evidence>
<dbReference type="InterPro" id="IPR049046">
    <property type="entry name" value="Beta-AFase-like_GH127_middle"/>
</dbReference>
<reference evidence="5 6" key="1">
    <citation type="submission" date="2021-12" db="EMBL/GenBank/DDBJ databases">
        <title>Genome sequencing of bacteria with rrn-lacking chromosome and rrn-plasmid.</title>
        <authorList>
            <person name="Anda M."/>
            <person name="Iwasaki W."/>
        </authorList>
    </citation>
    <scope>NUCLEOTIDE SEQUENCE [LARGE SCALE GENOMIC DNA]</scope>
    <source>
        <strain evidence="5 6">NBRC 15940</strain>
    </source>
</reference>
<dbReference type="InterPro" id="IPR008928">
    <property type="entry name" value="6-hairpin_glycosidase_sf"/>
</dbReference>
<accession>A0AAN4W1V3</accession>
<evidence type="ECO:0000313" key="6">
    <source>
        <dbReference type="Proteomes" id="UP001310022"/>
    </source>
</evidence>
<dbReference type="Pfam" id="PF20736">
    <property type="entry name" value="Glyco_hydro127M"/>
    <property type="match status" value="1"/>
</dbReference>
<dbReference type="GO" id="GO:0005975">
    <property type="term" value="P:carbohydrate metabolic process"/>
    <property type="evidence" value="ECO:0007669"/>
    <property type="project" value="InterPro"/>
</dbReference>
<dbReference type="PANTHER" id="PTHR43465:SF1">
    <property type="entry name" value="NON-REDUCING END BETA-L-ARABINOFURANOSIDASE"/>
    <property type="match status" value="1"/>
</dbReference>
<feature type="chain" id="PRO_5042974743" evidence="1">
    <location>
        <begin position="20"/>
        <end position="669"/>
    </location>
</feature>
<keyword evidence="5" id="KW-0547">Nucleotide-binding</keyword>
<dbReference type="InterPro" id="IPR049049">
    <property type="entry name" value="Beta-AFase-like_GH127_C"/>
</dbReference>
<organism evidence="5 6">
    <name type="scientific">Persicobacter diffluens</name>
    <dbReference type="NCBI Taxonomy" id="981"/>
    <lineage>
        <taxon>Bacteria</taxon>
        <taxon>Pseudomonadati</taxon>
        <taxon>Bacteroidota</taxon>
        <taxon>Cytophagia</taxon>
        <taxon>Cytophagales</taxon>
        <taxon>Persicobacteraceae</taxon>
        <taxon>Persicobacter</taxon>
    </lineage>
</organism>
<comment type="caution">
    <text evidence="5">The sequence shown here is derived from an EMBL/GenBank/DDBJ whole genome shotgun (WGS) entry which is preliminary data.</text>
</comment>
<feature type="domain" description="Non-reducing end beta-L-arabinofuranosidase-like GH127 middle" evidence="3">
    <location>
        <begin position="454"/>
        <end position="550"/>
    </location>
</feature>
<dbReference type="Pfam" id="PF07944">
    <property type="entry name" value="Beta-AFase-like_GH127_cat"/>
    <property type="match status" value="1"/>
</dbReference>
<dbReference type="AlphaFoldDB" id="A0AAN4W1V3"/>
<keyword evidence="5" id="KW-0067">ATP-binding</keyword>
<dbReference type="SUPFAM" id="SSF48208">
    <property type="entry name" value="Six-hairpin glycosidases"/>
    <property type="match status" value="1"/>
</dbReference>
<evidence type="ECO:0000313" key="5">
    <source>
        <dbReference type="EMBL" id="GJM64259.1"/>
    </source>
</evidence>
<dbReference type="Gene3D" id="1.50.10.20">
    <property type="match status" value="1"/>
</dbReference>
<keyword evidence="6" id="KW-1185">Reference proteome</keyword>
<proteinExistence type="predicted"/>
<sequence>MKNNIFTLFLLIFNFTLFAQEKAIINNSDSPNIVFKSVNFGDCHWTEGFWADKFKVCEEVMMPHMGTLLKGDIGHAYNNFKIAAGIKDGEHQGELWHDGDFYKWMESAMYIYAQNGDKEILQELDEIIGVIAQAQEEDGYISTQVQTSDLGRFSNRKHHELYNSGHLLTSACIHKRLTGQDNFLKLAVKHADYLYDLFQPQPDSLKRFGFNQSQIMGLVEMYRTVGDHRYLELAETFINMRGRGGNKVDATTKPKMVGDMVQERIPLRKSKEATGHAVLALYYYAGAADVYAETGEKALIDALDLLWEDVTTKKMYVTGAVGQTHHGLSKHKDVIHEGFINEYMMPNLTAYNETCANIANAMFSYRMMGIHGDAKYGDIMELVLFNSALSGISIEGKDYFYVNPLRKVNGALDYKATAASCREPYIDCFCCPPNLVRTIAKSSGWAYSLKENGLVVNMFGGNALDTRMLDGAPLKLRQSTNYPWEGVIDLTIEKCKKSAFEILLRIPAWANTARLMVNGKEVPTKITAGTFAVVNRQWKKGDQLRLELPMEVKYMQGNARIEEVRNQVAVQRGPVVYCVETPDLPKGTDILEVHIPEQANLEVDYQPDFLGGLSVIHSDLRLKPANRDKMYQPIEKNEWKTYRGQLIPYFAWSNRGDSEMTVWMPIIWN</sequence>
<dbReference type="PANTHER" id="PTHR43465">
    <property type="entry name" value="DUF1680 DOMAIN PROTEIN (AFU_ORTHOLOGUE AFUA_1G08910)"/>
    <property type="match status" value="1"/>
</dbReference>
<feature type="domain" description="Non-reducing end beta-L-arabinofuranosidase-like GH127 catalytic" evidence="2">
    <location>
        <begin position="44"/>
        <end position="442"/>
    </location>
</feature>
<keyword evidence="1" id="KW-0732">Signal</keyword>
<dbReference type="InterPro" id="IPR049174">
    <property type="entry name" value="Beta-AFase-like"/>
</dbReference>
<protein>
    <submittedName>
        <fullName evidence="5">ATP-binding protein</fullName>
    </submittedName>
</protein>
<gene>
    <name evidence="5" type="ORF">PEDI_48110</name>
</gene>
<dbReference type="RefSeq" id="WP_338239335.1">
    <property type="nucleotide sequence ID" value="NZ_BQKE01000004.1"/>
</dbReference>
<feature type="domain" description="Non-reducing end beta-L-arabinofuranosidase-like GH127 C-terminal" evidence="4">
    <location>
        <begin position="552"/>
        <end position="665"/>
    </location>
</feature>
<dbReference type="Proteomes" id="UP001310022">
    <property type="component" value="Unassembled WGS sequence"/>
</dbReference>
<evidence type="ECO:0000259" key="4">
    <source>
        <dbReference type="Pfam" id="PF20737"/>
    </source>
</evidence>
<dbReference type="GO" id="GO:0005524">
    <property type="term" value="F:ATP binding"/>
    <property type="evidence" value="ECO:0007669"/>
    <property type="project" value="UniProtKB-KW"/>
</dbReference>
<dbReference type="EMBL" id="BQKE01000004">
    <property type="protein sequence ID" value="GJM64259.1"/>
    <property type="molecule type" value="Genomic_DNA"/>
</dbReference>
<evidence type="ECO:0000259" key="3">
    <source>
        <dbReference type="Pfam" id="PF20736"/>
    </source>
</evidence>
<name>A0AAN4W1V3_9BACT</name>